<dbReference type="EMBL" id="VTPC01089963">
    <property type="protein sequence ID" value="KAF2885357.1"/>
    <property type="molecule type" value="Genomic_DNA"/>
</dbReference>
<evidence type="ECO:0000313" key="2">
    <source>
        <dbReference type="EMBL" id="KAF2885357.1"/>
    </source>
</evidence>
<dbReference type="Proteomes" id="UP000801492">
    <property type="component" value="Unassembled WGS sequence"/>
</dbReference>
<feature type="chain" id="PRO_5035469262" description="Beta-defensin" evidence="1">
    <location>
        <begin position="21"/>
        <end position="73"/>
    </location>
</feature>
<comment type="caution">
    <text evidence="2">The sequence shown here is derived from an EMBL/GenBank/DDBJ whole genome shotgun (WGS) entry which is preliminary data.</text>
</comment>
<proteinExistence type="predicted"/>
<name>A0A8K0G1Z6_IGNLU</name>
<gene>
    <name evidence="2" type="ORF">ILUMI_20826</name>
</gene>
<evidence type="ECO:0008006" key="4">
    <source>
        <dbReference type="Google" id="ProtNLM"/>
    </source>
</evidence>
<reference evidence="2" key="1">
    <citation type="submission" date="2019-08" db="EMBL/GenBank/DDBJ databases">
        <title>The genome of the North American firefly Photinus pyralis.</title>
        <authorList>
            <consortium name="Photinus pyralis genome working group"/>
            <person name="Fallon T.R."/>
            <person name="Sander Lower S.E."/>
            <person name="Weng J.-K."/>
        </authorList>
    </citation>
    <scope>NUCLEOTIDE SEQUENCE</scope>
    <source>
        <strain evidence="2">TRF0915ILg1</strain>
        <tissue evidence="2">Whole body</tissue>
    </source>
</reference>
<evidence type="ECO:0000256" key="1">
    <source>
        <dbReference type="SAM" id="SignalP"/>
    </source>
</evidence>
<accession>A0A8K0G1Z6</accession>
<sequence length="73" mass="7776">MKLVFFSIFVIAVFAANTMAQGKEGDQCTTSIGVTIPITKCLKTCNNKYNPKGGCAEGLTCCSDINLPPELTN</sequence>
<protein>
    <recommendedName>
        <fullName evidence="4">Beta-defensin</fullName>
    </recommendedName>
</protein>
<keyword evidence="1" id="KW-0732">Signal</keyword>
<feature type="signal peptide" evidence="1">
    <location>
        <begin position="1"/>
        <end position="20"/>
    </location>
</feature>
<evidence type="ECO:0000313" key="3">
    <source>
        <dbReference type="Proteomes" id="UP000801492"/>
    </source>
</evidence>
<organism evidence="2 3">
    <name type="scientific">Ignelater luminosus</name>
    <name type="common">Cucubano</name>
    <name type="synonym">Pyrophorus luminosus</name>
    <dbReference type="NCBI Taxonomy" id="2038154"/>
    <lineage>
        <taxon>Eukaryota</taxon>
        <taxon>Metazoa</taxon>
        <taxon>Ecdysozoa</taxon>
        <taxon>Arthropoda</taxon>
        <taxon>Hexapoda</taxon>
        <taxon>Insecta</taxon>
        <taxon>Pterygota</taxon>
        <taxon>Neoptera</taxon>
        <taxon>Endopterygota</taxon>
        <taxon>Coleoptera</taxon>
        <taxon>Polyphaga</taxon>
        <taxon>Elateriformia</taxon>
        <taxon>Elateroidea</taxon>
        <taxon>Elateridae</taxon>
        <taxon>Agrypninae</taxon>
        <taxon>Pyrophorini</taxon>
        <taxon>Ignelater</taxon>
    </lineage>
</organism>
<keyword evidence="3" id="KW-1185">Reference proteome</keyword>
<dbReference type="AlphaFoldDB" id="A0A8K0G1Z6"/>